<evidence type="ECO:0000313" key="1">
    <source>
        <dbReference type="Proteomes" id="UP000887580"/>
    </source>
</evidence>
<organism evidence="1 2">
    <name type="scientific">Panagrolaimus sp. PS1159</name>
    <dbReference type="NCBI Taxonomy" id="55785"/>
    <lineage>
        <taxon>Eukaryota</taxon>
        <taxon>Metazoa</taxon>
        <taxon>Ecdysozoa</taxon>
        <taxon>Nematoda</taxon>
        <taxon>Chromadorea</taxon>
        <taxon>Rhabditida</taxon>
        <taxon>Tylenchina</taxon>
        <taxon>Panagrolaimomorpha</taxon>
        <taxon>Panagrolaimoidea</taxon>
        <taxon>Panagrolaimidae</taxon>
        <taxon>Panagrolaimus</taxon>
    </lineage>
</organism>
<evidence type="ECO:0000313" key="2">
    <source>
        <dbReference type="WBParaSite" id="PS1159_v2.g1701.t1"/>
    </source>
</evidence>
<proteinExistence type="predicted"/>
<dbReference type="Proteomes" id="UP000887580">
    <property type="component" value="Unplaced"/>
</dbReference>
<protein>
    <submittedName>
        <fullName evidence="2">BED-type domain-containing protein</fullName>
    </submittedName>
</protein>
<reference evidence="2" key="1">
    <citation type="submission" date="2022-11" db="UniProtKB">
        <authorList>
            <consortium name="WormBaseParasite"/>
        </authorList>
    </citation>
    <scope>IDENTIFICATION</scope>
</reference>
<dbReference type="WBParaSite" id="PS1159_v2.g1701.t1">
    <property type="protein sequence ID" value="PS1159_v2.g1701.t1"/>
    <property type="gene ID" value="PS1159_v2.g1701"/>
</dbReference>
<accession>A0AC35FFR7</accession>
<sequence length="302" mass="33008">MSRIERHQRATLRRNEAFEEDDHITSVSNSTTELLSTALSIPRHNLPNSNNNNSSSFDDDDNSFSKAITAAQILGASQTNFPNQPLPAPVPLSINNSLNESALRLFLQQQQIKQEPFSSSSESVWSSKPTDILANQLLNIATQSQLSNFNLPTFMNPVELSAQNPAAAATVAAAVAASTSGETRKPHSFDLTKFAESRNVHSTESTASTSSEPTFRGSDMPRKSIIQDDIRLGKGRFKLVRKRGRSDVWNLFGQVMDNVTGQKLPFVACYACKVLYTDTGGGTGNMTRHRCPLGASYRNITG</sequence>
<name>A0AC35FFR7_9BILA</name>